<protein>
    <submittedName>
        <fullName evidence="2">Uncharacterized protein</fullName>
    </submittedName>
</protein>
<dbReference type="RefSeq" id="WP_179588871.1">
    <property type="nucleotide sequence ID" value="NZ_JACBYR010000002.1"/>
</dbReference>
<gene>
    <name evidence="2" type="ORF">FHW18_004143</name>
</gene>
<dbReference type="EMBL" id="JACBYR010000002">
    <property type="protein sequence ID" value="NYE84836.1"/>
    <property type="molecule type" value="Genomic_DNA"/>
</dbReference>
<accession>A0A7Y9IXD0</accession>
<dbReference type="AlphaFoldDB" id="A0A7Y9IXD0"/>
<dbReference type="Proteomes" id="UP000542125">
    <property type="component" value="Unassembled WGS sequence"/>
</dbReference>
<organism evidence="2 3">
    <name type="scientific">Pigmentiphaga litoralis</name>
    <dbReference type="NCBI Taxonomy" id="516702"/>
    <lineage>
        <taxon>Bacteria</taxon>
        <taxon>Pseudomonadati</taxon>
        <taxon>Pseudomonadota</taxon>
        <taxon>Betaproteobacteria</taxon>
        <taxon>Burkholderiales</taxon>
        <taxon>Alcaligenaceae</taxon>
        <taxon>Pigmentiphaga</taxon>
    </lineage>
</organism>
<reference evidence="2 3" key="1">
    <citation type="submission" date="2020-07" db="EMBL/GenBank/DDBJ databases">
        <title>Genomic Encyclopedia of Type Strains, Phase IV (KMG-V): Genome sequencing to study the core and pangenomes of soil and plant-associated prokaryotes.</title>
        <authorList>
            <person name="Whitman W."/>
        </authorList>
    </citation>
    <scope>NUCLEOTIDE SEQUENCE [LARGE SCALE GENOMIC DNA]</scope>
    <source>
        <strain evidence="2 3">SAS40</strain>
    </source>
</reference>
<proteinExistence type="predicted"/>
<name>A0A7Y9IXD0_9BURK</name>
<keyword evidence="3" id="KW-1185">Reference proteome</keyword>
<feature type="region of interest" description="Disordered" evidence="1">
    <location>
        <begin position="26"/>
        <end position="55"/>
    </location>
</feature>
<evidence type="ECO:0000313" key="3">
    <source>
        <dbReference type="Proteomes" id="UP000542125"/>
    </source>
</evidence>
<evidence type="ECO:0000256" key="1">
    <source>
        <dbReference type="SAM" id="MobiDB-lite"/>
    </source>
</evidence>
<comment type="caution">
    <text evidence="2">The sequence shown here is derived from an EMBL/GenBank/DDBJ whole genome shotgun (WGS) entry which is preliminary data.</text>
</comment>
<dbReference type="NCBIfam" id="NF041023">
    <property type="entry name" value="PP0621_fam"/>
    <property type="match status" value="1"/>
</dbReference>
<sequence>MSKLLFWIVIILVALVVARLLAQKAARGAPPTPSSRHQHPPGTRPGAKGNGNGTGTELMVRCAHCGIQLPTDEAVRRKGYNYCGLAHSLRGPKS</sequence>
<dbReference type="InterPro" id="IPR049708">
    <property type="entry name" value="PP0621-like"/>
</dbReference>
<evidence type="ECO:0000313" key="2">
    <source>
        <dbReference type="EMBL" id="NYE84836.1"/>
    </source>
</evidence>